<dbReference type="EMBL" id="FLQS01000038">
    <property type="protein sequence ID" value="SBS77488.1"/>
    <property type="molecule type" value="Genomic_DNA"/>
</dbReference>
<gene>
    <name evidence="1" type="ORF">MHPYR_430077</name>
</gene>
<evidence type="ECO:0000313" key="1">
    <source>
        <dbReference type="EMBL" id="SBS77488.1"/>
    </source>
</evidence>
<proteinExistence type="predicted"/>
<protein>
    <submittedName>
        <fullName evidence="1">Uncharacterized protein</fullName>
    </submittedName>
</protein>
<sequence>MSRTRNRTATPAPSTYHLAGQLHARAIDSLYRLTEGHHTLDPIGTHTITAHITLHPWGPSAQLYAIDRTGQLAAAAEATAANPLPATIRSRIRTYQSGALTWNNTAAPISSTGADPSPYVTFEATGAHHYQLHREINPDTFREHWILTIDGQPHPHRFAGPVGAADYLHSEVEPRR</sequence>
<accession>A0A1Y5PNM4</accession>
<reference evidence="1" key="1">
    <citation type="submission" date="2016-03" db="EMBL/GenBank/DDBJ databases">
        <authorList>
            <person name="Ploux O."/>
        </authorList>
    </citation>
    <scope>NUCLEOTIDE SEQUENCE</scope>
    <source>
        <strain evidence="1">UC10</strain>
    </source>
</reference>
<organism evidence="1">
    <name type="scientific">uncultured Mycobacterium sp</name>
    <dbReference type="NCBI Taxonomy" id="171292"/>
    <lineage>
        <taxon>Bacteria</taxon>
        <taxon>Bacillati</taxon>
        <taxon>Actinomycetota</taxon>
        <taxon>Actinomycetes</taxon>
        <taxon>Mycobacteriales</taxon>
        <taxon>Mycobacteriaceae</taxon>
        <taxon>Mycobacterium</taxon>
        <taxon>environmental samples</taxon>
    </lineage>
</organism>
<dbReference type="AlphaFoldDB" id="A0A1Y5PNM4"/>
<name>A0A1Y5PNM4_9MYCO</name>